<protein>
    <recommendedName>
        <fullName evidence="2">PPM-type phosphatase domain-containing protein</fullName>
    </recommendedName>
</protein>
<gene>
    <name evidence="3" type="ORF">ACHAWU_010255</name>
</gene>
<feature type="domain" description="PPM-type phosphatase" evidence="2">
    <location>
        <begin position="317"/>
        <end position="640"/>
    </location>
</feature>
<dbReference type="SUPFAM" id="SSF81606">
    <property type="entry name" value="PP2C-like"/>
    <property type="match status" value="1"/>
</dbReference>
<feature type="compositionally biased region" description="Gly residues" evidence="1">
    <location>
        <begin position="264"/>
        <end position="282"/>
    </location>
</feature>
<comment type="caution">
    <text evidence="3">The sequence shown here is derived from an EMBL/GenBank/DDBJ whole genome shotgun (WGS) entry which is preliminary data.</text>
</comment>
<dbReference type="SMART" id="SM00332">
    <property type="entry name" value="PP2Cc"/>
    <property type="match status" value="1"/>
</dbReference>
<evidence type="ECO:0000256" key="1">
    <source>
        <dbReference type="SAM" id="MobiDB-lite"/>
    </source>
</evidence>
<feature type="region of interest" description="Disordered" evidence="1">
    <location>
        <begin position="1"/>
        <end position="62"/>
    </location>
</feature>
<dbReference type="InterPro" id="IPR001932">
    <property type="entry name" value="PPM-type_phosphatase-like_dom"/>
</dbReference>
<evidence type="ECO:0000313" key="4">
    <source>
        <dbReference type="Proteomes" id="UP001530293"/>
    </source>
</evidence>
<keyword evidence="4" id="KW-1185">Reference proteome</keyword>
<accession>A0ABD3N0K1</accession>
<evidence type="ECO:0000259" key="2">
    <source>
        <dbReference type="PROSITE" id="PS51746"/>
    </source>
</evidence>
<sequence>MYATNILASRGGCSSTSTLSSSCRGVLSRSSSSSSSSSSTSTTATTATTTRQRSRNNNSNSAAAAPLLVTSTTGAACILCHSLRMTATCSASTGATQQLQLHFMRQFHSPSSTLLDVHADIRLKSLLISAACRSNAAGSTATSTCSPAIAAAAAGINSSSPPQSQYRANSFHTSSTSDINLMTSYLGARPMLLQDGMDEAPRAITSSALTASSAAGSASSWTLTELAGAMMFAGAATTGAMLLGGQMEGLRGKTTCGGGAGGGGGGGGGGGKGTGGNAGGPSGETNKHSFDSSTKEREDQKKELDISTSTSSSGPYEVSVRALRGGRLSMEDEFVVVSGGRLAAVFDGHGGGGVSQYLRDRLHVVISEQLHQQELSQKSRLRGGDIKRFVFGNGLSKKHALSEGDQGLEDGAATSPKYNVSHVGQLPITAVVAALKDSFDQVEKEILRHDEYEYQGSTAVATLLHEASDGTRTLISANIGDSRGILSRNGTAIDLTRDHKPNDDKEKARILAMGEKIEWDHYCKVHRVRNLSLSRAIGDRFAKPAVSGEVEIKCFPVYDDKDEFILLASDGLWDVMSSQEVVSYVHKRLNAPPKDGVVVTSEKDLANLKSLRRKNLSRFIANEALRRGSGDNISVVIVWLNT</sequence>
<organism evidence="3 4">
    <name type="scientific">Discostella pseudostelligera</name>
    <dbReference type="NCBI Taxonomy" id="259834"/>
    <lineage>
        <taxon>Eukaryota</taxon>
        <taxon>Sar</taxon>
        <taxon>Stramenopiles</taxon>
        <taxon>Ochrophyta</taxon>
        <taxon>Bacillariophyta</taxon>
        <taxon>Coscinodiscophyceae</taxon>
        <taxon>Thalassiosirophycidae</taxon>
        <taxon>Stephanodiscales</taxon>
        <taxon>Stephanodiscaceae</taxon>
        <taxon>Discostella</taxon>
    </lineage>
</organism>
<dbReference type="Proteomes" id="UP001530293">
    <property type="component" value="Unassembled WGS sequence"/>
</dbReference>
<dbReference type="Pfam" id="PF00481">
    <property type="entry name" value="PP2C"/>
    <property type="match status" value="1"/>
</dbReference>
<dbReference type="PROSITE" id="PS51746">
    <property type="entry name" value="PPM_2"/>
    <property type="match status" value="1"/>
</dbReference>
<reference evidence="3 4" key="1">
    <citation type="submission" date="2024-10" db="EMBL/GenBank/DDBJ databases">
        <title>Updated reference genomes for cyclostephanoid diatoms.</title>
        <authorList>
            <person name="Roberts W.R."/>
            <person name="Alverson A.J."/>
        </authorList>
    </citation>
    <scope>NUCLEOTIDE SEQUENCE [LARGE SCALE GENOMIC DNA]</scope>
    <source>
        <strain evidence="3 4">AJA232-27</strain>
    </source>
</reference>
<dbReference type="InterPro" id="IPR036457">
    <property type="entry name" value="PPM-type-like_dom_sf"/>
</dbReference>
<dbReference type="EMBL" id="JALLBG020000053">
    <property type="protein sequence ID" value="KAL3769651.1"/>
    <property type="molecule type" value="Genomic_DNA"/>
</dbReference>
<feature type="compositionally biased region" description="Basic and acidic residues" evidence="1">
    <location>
        <begin position="285"/>
        <end position="305"/>
    </location>
</feature>
<name>A0ABD3N0K1_9STRA</name>
<evidence type="ECO:0000313" key="3">
    <source>
        <dbReference type="EMBL" id="KAL3769651.1"/>
    </source>
</evidence>
<dbReference type="Gene3D" id="3.60.40.10">
    <property type="entry name" value="PPM-type phosphatase domain"/>
    <property type="match status" value="1"/>
</dbReference>
<dbReference type="SMART" id="SM00331">
    <property type="entry name" value="PP2C_SIG"/>
    <property type="match status" value="1"/>
</dbReference>
<dbReference type="AlphaFoldDB" id="A0ABD3N0K1"/>
<feature type="region of interest" description="Disordered" evidence="1">
    <location>
        <begin position="264"/>
        <end position="317"/>
    </location>
</feature>
<dbReference type="InterPro" id="IPR015655">
    <property type="entry name" value="PP2C"/>
</dbReference>
<dbReference type="CDD" id="cd00143">
    <property type="entry name" value="PP2Cc"/>
    <property type="match status" value="1"/>
</dbReference>
<proteinExistence type="predicted"/>
<feature type="compositionally biased region" description="Low complexity" evidence="1">
    <location>
        <begin position="9"/>
        <end position="62"/>
    </location>
</feature>
<dbReference type="PANTHER" id="PTHR47992">
    <property type="entry name" value="PROTEIN PHOSPHATASE"/>
    <property type="match status" value="1"/>
</dbReference>